<evidence type="ECO:0000313" key="3">
    <source>
        <dbReference type="Proteomes" id="UP000053732"/>
    </source>
</evidence>
<protein>
    <submittedName>
        <fullName evidence="2">Protein kinase-like domain</fullName>
    </submittedName>
</protein>
<name>A0A0G4PXR2_PENC3</name>
<keyword evidence="2" id="KW-0418">Kinase</keyword>
<feature type="domain" description="Aminoglycoside phosphotransferase" evidence="1">
    <location>
        <begin position="205"/>
        <end position="278"/>
    </location>
</feature>
<proteinExistence type="predicted"/>
<evidence type="ECO:0000313" key="2">
    <source>
        <dbReference type="EMBL" id="CRL30956.1"/>
    </source>
</evidence>
<keyword evidence="2" id="KW-0808">Transferase</keyword>
<dbReference type="AlphaFoldDB" id="A0A0G4PXR2"/>
<dbReference type="InterPro" id="IPR051678">
    <property type="entry name" value="AGP_Transferase"/>
</dbReference>
<dbReference type="Proteomes" id="UP000053732">
    <property type="component" value="Unassembled WGS sequence"/>
</dbReference>
<dbReference type="Gene3D" id="3.90.1200.10">
    <property type="match status" value="1"/>
</dbReference>
<organism evidence="2 3">
    <name type="scientific">Penicillium camemberti (strain FM 013)</name>
    <dbReference type="NCBI Taxonomy" id="1429867"/>
    <lineage>
        <taxon>Eukaryota</taxon>
        <taxon>Fungi</taxon>
        <taxon>Dikarya</taxon>
        <taxon>Ascomycota</taxon>
        <taxon>Pezizomycotina</taxon>
        <taxon>Eurotiomycetes</taxon>
        <taxon>Eurotiomycetidae</taxon>
        <taxon>Eurotiales</taxon>
        <taxon>Aspergillaceae</taxon>
        <taxon>Penicillium</taxon>
    </lineage>
</organism>
<accession>A0A0G4PXR2</accession>
<sequence length="328" mass="36575">MSSTFPFSISRLKECVATCIYSHPASISLYRQPTIEGDDHMIFLVDSNPDYIIRVTKPREDGSRSYNGQEMQDRDIALRRLIQDEYRARCLDEHVIPCSIGTWQLSNDGEYVASLETKLQGSGLHHESVAELTVQGLKTFLSALKNINVKELEQNLGNKMPSIPFPNYASLRESAIEAWTRLVERGQISVKDIGDQESLNGLLEKKTSMLEMIQHLTSEYRPTLVHNDIKGEHILVDPRSGRVTGILDWADAGIGNPAVDIAGLVLTVGKDLAERIAREVGYGEIQILQGVLQARCECVMRLDDRLNGGDKLSPVGLLRDQLFLSLAD</sequence>
<keyword evidence="3" id="KW-1185">Reference proteome</keyword>
<evidence type="ECO:0000259" key="1">
    <source>
        <dbReference type="Pfam" id="PF01636"/>
    </source>
</evidence>
<dbReference type="InterPro" id="IPR011009">
    <property type="entry name" value="Kinase-like_dom_sf"/>
</dbReference>
<dbReference type="GO" id="GO:0016301">
    <property type="term" value="F:kinase activity"/>
    <property type="evidence" value="ECO:0007669"/>
    <property type="project" value="UniProtKB-KW"/>
</dbReference>
<dbReference type="InterPro" id="IPR002575">
    <property type="entry name" value="Aminoglycoside_PTrfase"/>
</dbReference>
<dbReference type="PANTHER" id="PTHR21310">
    <property type="entry name" value="AMINOGLYCOSIDE PHOSPHOTRANSFERASE-RELATED-RELATED"/>
    <property type="match status" value="1"/>
</dbReference>
<dbReference type="EMBL" id="HG793198">
    <property type="protein sequence ID" value="CRL30956.1"/>
    <property type="molecule type" value="Genomic_DNA"/>
</dbReference>
<reference evidence="2 3" key="1">
    <citation type="journal article" date="2014" name="Nat. Commun.">
        <title>Multiple recent horizontal transfers of a large genomic region in cheese making fungi.</title>
        <authorList>
            <person name="Cheeseman K."/>
            <person name="Ropars J."/>
            <person name="Renault P."/>
            <person name="Dupont J."/>
            <person name="Gouzy J."/>
            <person name="Branca A."/>
            <person name="Abraham A.L."/>
            <person name="Ceppi M."/>
            <person name="Conseiller E."/>
            <person name="Debuchy R."/>
            <person name="Malagnac F."/>
            <person name="Goarin A."/>
            <person name="Silar P."/>
            <person name="Lacoste S."/>
            <person name="Sallet E."/>
            <person name="Bensimon A."/>
            <person name="Giraud T."/>
            <person name="Brygoo Y."/>
        </authorList>
    </citation>
    <scope>NUCLEOTIDE SEQUENCE [LARGE SCALE GENOMIC DNA]</scope>
    <source>
        <strain evidence="3">FM 013</strain>
    </source>
</reference>
<dbReference type="PANTHER" id="PTHR21310:SF15">
    <property type="entry name" value="AMINOGLYCOSIDE PHOSPHOTRANSFERASE DOMAIN-CONTAINING PROTEIN"/>
    <property type="match status" value="1"/>
</dbReference>
<dbReference type="SUPFAM" id="SSF56112">
    <property type="entry name" value="Protein kinase-like (PK-like)"/>
    <property type="match status" value="1"/>
</dbReference>
<dbReference type="Pfam" id="PF01636">
    <property type="entry name" value="APH"/>
    <property type="match status" value="1"/>
</dbReference>
<gene>
    <name evidence="2" type="ORF">PCAMFM013_S065g000006</name>
</gene>